<sequence>MGTRGRWEQRSLPAERVRKELTGKAGSELSMDIHTTSCPEKRGGTSITRTSCRRSGPDA</sequence>
<accession>G3A278</accession>
<dbReference type="EMBL" id="FR854087">
    <property type="protein sequence ID" value="CCA85510.1"/>
    <property type="molecule type" value="Genomic_DNA"/>
</dbReference>
<protein>
    <submittedName>
        <fullName evidence="2">Uncharacterized protein</fullName>
    </submittedName>
</protein>
<gene>
    <name evidence="2" type="ORF">RALSY_20109</name>
</gene>
<reference evidence="2" key="1">
    <citation type="journal article" date="2011" name="PLoS ONE">
        <title>Ralstonia syzygii, the Blood Disease Bacterium and some Asian R. solanacearum strains form a single genomic species despite divergent lifestyles.</title>
        <authorList>
            <person name="Remenant B."/>
            <person name="de Cambiaire J.C."/>
            <person name="Cellier G."/>
            <person name="Jacobs J.M."/>
            <person name="Mangenot S."/>
            <person name="Barbe V."/>
            <person name="Lajus A."/>
            <person name="Vallenet D."/>
            <person name="Medigue C."/>
            <person name="Fegan M."/>
            <person name="Allen C."/>
            <person name="Prior P."/>
        </authorList>
    </citation>
    <scope>NUCLEOTIDE SEQUENCE</scope>
    <source>
        <strain evidence="2">R24</strain>
    </source>
</reference>
<proteinExistence type="predicted"/>
<organism evidence="2">
    <name type="scientific">Ralstonia syzygii R24</name>
    <dbReference type="NCBI Taxonomy" id="907261"/>
    <lineage>
        <taxon>Bacteria</taxon>
        <taxon>Pseudomonadati</taxon>
        <taxon>Pseudomonadota</taxon>
        <taxon>Betaproteobacteria</taxon>
        <taxon>Burkholderiales</taxon>
        <taxon>Burkholderiaceae</taxon>
        <taxon>Ralstonia</taxon>
        <taxon>Ralstonia solanacearum species complex</taxon>
    </lineage>
</organism>
<evidence type="ECO:0000256" key="1">
    <source>
        <dbReference type="SAM" id="MobiDB-lite"/>
    </source>
</evidence>
<dbReference type="AlphaFoldDB" id="G3A278"/>
<feature type="region of interest" description="Disordered" evidence="1">
    <location>
        <begin position="23"/>
        <end position="59"/>
    </location>
</feature>
<reference evidence="2" key="2">
    <citation type="submission" date="2011-04" db="EMBL/GenBank/DDBJ databases">
        <authorList>
            <person name="Genoscope - CEA"/>
        </authorList>
    </citation>
    <scope>NUCLEOTIDE SEQUENCE</scope>
    <source>
        <strain evidence="2">R24</strain>
    </source>
</reference>
<evidence type="ECO:0000313" key="2">
    <source>
        <dbReference type="EMBL" id="CCA85510.1"/>
    </source>
</evidence>
<name>G3A278_9RALS</name>